<sequence>MTQKAIQWNGWFVYTISGLARGDASIAGDMISGADIMNVLEVLDAARFSRTSRRGWKTMDHPDLGMLQWKSGVDFRTTGWFLFVKVNGTLILKAWPEAGHQKKTPILWVTGTSREISNKLGYLEK</sequence>
<proteinExistence type="predicted"/>
<protein>
    <submittedName>
        <fullName evidence="1">Uncharacterized protein</fullName>
    </submittedName>
</protein>
<dbReference type="Proteomes" id="UP000229098">
    <property type="component" value="Unassembled WGS sequence"/>
</dbReference>
<comment type="caution">
    <text evidence="1">The sequence shown here is derived from an EMBL/GenBank/DDBJ whole genome shotgun (WGS) entry which is preliminary data.</text>
</comment>
<organism evidence="1 2">
    <name type="scientific">Candidatus Ryanbacteria bacterium CG10_big_fil_rev_8_21_14_0_10_43_42</name>
    <dbReference type="NCBI Taxonomy" id="1974864"/>
    <lineage>
        <taxon>Bacteria</taxon>
        <taxon>Candidatus Ryaniibacteriota</taxon>
    </lineage>
</organism>
<evidence type="ECO:0000313" key="1">
    <source>
        <dbReference type="EMBL" id="PJE64133.1"/>
    </source>
</evidence>
<evidence type="ECO:0000313" key="2">
    <source>
        <dbReference type="Proteomes" id="UP000229098"/>
    </source>
</evidence>
<name>A0A2M8KW81_9BACT</name>
<dbReference type="EMBL" id="PFEF01000010">
    <property type="protein sequence ID" value="PJE64133.1"/>
    <property type="molecule type" value="Genomic_DNA"/>
</dbReference>
<gene>
    <name evidence="1" type="ORF">COU90_04660</name>
</gene>
<accession>A0A2M8KW81</accession>
<dbReference type="AlphaFoldDB" id="A0A2M8KW81"/>
<reference evidence="2" key="1">
    <citation type="submission" date="2017-09" db="EMBL/GenBank/DDBJ databases">
        <title>Depth-based differentiation of microbial function through sediment-hosted aquifers and enrichment of novel symbionts in the deep terrestrial subsurface.</title>
        <authorList>
            <person name="Probst A.J."/>
            <person name="Ladd B."/>
            <person name="Jarett J.K."/>
            <person name="Geller-Mcgrath D.E."/>
            <person name="Sieber C.M.K."/>
            <person name="Emerson J.B."/>
            <person name="Anantharaman K."/>
            <person name="Thomas B.C."/>
            <person name="Malmstrom R."/>
            <person name="Stieglmeier M."/>
            <person name="Klingl A."/>
            <person name="Woyke T."/>
            <person name="Ryan C.M."/>
            <person name="Banfield J.F."/>
        </authorList>
    </citation>
    <scope>NUCLEOTIDE SEQUENCE [LARGE SCALE GENOMIC DNA]</scope>
</reference>